<reference evidence="3" key="1">
    <citation type="journal article" date="2015" name="Nat. Genet.">
        <title>The genome and transcriptome of the zoonotic hookworm Ancylostoma ceylanicum identify infection-specific gene families.</title>
        <authorList>
            <person name="Schwarz E.M."/>
            <person name="Hu Y."/>
            <person name="Antoshechkin I."/>
            <person name="Miller M.M."/>
            <person name="Sternberg P.W."/>
            <person name="Aroian R.V."/>
        </authorList>
    </citation>
    <scope>NUCLEOTIDE SEQUENCE</scope>
    <source>
        <strain evidence="3">HY135</strain>
    </source>
</reference>
<evidence type="ECO:0000313" key="3">
    <source>
        <dbReference type="Proteomes" id="UP000024635"/>
    </source>
</evidence>
<name>A0A016U7J1_9BILA</name>
<gene>
    <name evidence="2" type="primary">Acey_s0053.g2361</name>
    <name evidence="2" type="ORF">Y032_0053g2361</name>
</gene>
<organism evidence="2 3">
    <name type="scientific">Ancylostoma ceylanicum</name>
    <dbReference type="NCBI Taxonomy" id="53326"/>
    <lineage>
        <taxon>Eukaryota</taxon>
        <taxon>Metazoa</taxon>
        <taxon>Ecdysozoa</taxon>
        <taxon>Nematoda</taxon>
        <taxon>Chromadorea</taxon>
        <taxon>Rhabditida</taxon>
        <taxon>Rhabditina</taxon>
        <taxon>Rhabditomorpha</taxon>
        <taxon>Strongyloidea</taxon>
        <taxon>Ancylostomatidae</taxon>
        <taxon>Ancylostomatinae</taxon>
        <taxon>Ancylostoma</taxon>
    </lineage>
</organism>
<dbReference type="EMBL" id="JARK01001389">
    <property type="protein sequence ID" value="EYC10901.1"/>
    <property type="molecule type" value="Genomic_DNA"/>
</dbReference>
<dbReference type="AlphaFoldDB" id="A0A016U7J1"/>
<protein>
    <submittedName>
        <fullName evidence="2">Uncharacterized protein</fullName>
    </submittedName>
</protein>
<evidence type="ECO:0000256" key="1">
    <source>
        <dbReference type="SAM" id="MobiDB-lite"/>
    </source>
</evidence>
<accession>A0A016U7J1</accession>
<feature type="compositionally biased region" description="Polar residues" evidence="1">
    <location>
        <begin position="80"/>
        <end position="97"/>
    </location>
</feature>
<dbReference type="Proteomes" id="UP000024635">
    <property type="component" value="Unassembled WGS sequence"/>
</dbReference>
<comment type="caution">
    <text evidence="2">The sequence shown here is derived from an EMBL/GenBank/DDBJ whole genome shotgun (WGS) entry which is preliminary data.</text>
</comment>
<feature type="region of interest" description="Disordered" evidence="1">
    <location>
        <begin position="77"/>
        <end position="97"/>
    </location>
</feature>
<keyword evidence="3" id="KW-1185">Reference proteome</keyword>
<evidence type="ECO:0000313" key="2">
    <source>
        <dbReference type="EMBL" id="EYC10901.1"/>
    </source>
</evidence>
<proteinExistence type="predicted"/>
<feature type="region of interest" description="Disordered" evidence="1">
    <location>
        <begin position="1"/>
        <end position="22"/>
    </location>
</feature>
<sequence>MVFQGVKATAKRNSTPSRHGLKPVEVKHTGKRNIRDRRQIWTDSSGTAVRQEHESKQLFQALSGLSRELPFSRFSRGLAGTSSRRCDTNMTARSPHE</sequence>